<dbReference type="AlphaFoldDB" id="A0A0K9GR03"/>
<sequence length="128" mass="14990">MQKLQYESSWDKTLSNKDRKIIEGIFLETSLLNQNRIQFTSLWQAMNHKGELLVTVLVHNFSHQDCSFMNKKLRYMENNEIIAEHTFTLPSLIVQPETSMPWTFIFPVEVLKCHGSLENGRLECLDAM</sequence>
<evidence type="ECO:0000313" key="1">
    <source>
        <dbReference type="EMBL" id="KMY48707.1"/>
    </source>
</evidence>
<organism evidence="1 2">
    <name type="scientific">Peribacillus loiseleuriae</name>
    <dbReference type="NCBI Taxonomy" id="1679170"/>
    <lineage>
        <taxon>Bacteria</taxon>
        <taxon>Bacillati</taxon>
        <taxon>Bacillota</taxon>
        <taxon>Bacilli</taxon>
        <taxon>Bacillales</taxon>
        <taxon>Bacillaceae</taxon>
        <taxon>Peribacillus</taxon>
    </lineage>
</organism>
<dbReference type="PATRIC" id="fig|1679170.3.peg.761"/>
<dbReference type="Proteomes" id="UP000037146">
    <property type="component" value="Unassembled WGS sequence"/>
</dbReference>
<dbReference type="STRING" id="1679170.AC625_03610"/>
<evidence type="ECO:0008006" key="3">
    <source>
        <dbReference type="Google" id="ProtNLM"/>
    </source>
</evidence>
<reference evidence="2" key="1">
    <citation type="submission" date="2015-07" db="EMBL/GenBank/DDBJ databases">
        <title>Genome sequencing project for genomic taxonomy and phylogenomics of Bacillus-like bacteria.</title>
        <authorList>
            <person name="Liu B."/>
            <person name="Wang J."/>
            <person name="Zhu Y."/>
            <person name="Liu G."/>
            <person name="Chen Q."/>
            <person name="Chen Z."/>
            <person name="Lan J."/>
            <person name="Che J."/>
            <person name="Ge C."/>
            <person name="Shi H."/>
            <person name="Pan Z."/>
            <person name="Liu X."/>
        </authorList>
    </citation>
    <scope>NUCLEOTIDE SEQUENCE [LARGE SCALE GENOMIC DNA]</scope>
    <source>
        <strain evidence="2">FJAT-27997</strain>
    </source>
</reference>
<dbReference type="InterPro" id="IPR030910">
    <property type="entry name" value="SLAP_dom"/>
</dbReference>
<dbReference type="EMBL" id="LFZW01000001">
    <property type="protein sequence ID" value="KMY48707.1"/>
    <property type="molecule type" value="Genomic_DNA"/>
</dbReference>
<name>A0A0K9GR03_9BACI</name>
<keyword evidence="2" id="KW-1185">Reference proteome</keyword>
<accession>A0A0K9GR03</accession>
<proteinExistence type="predicted"/>
<comment type="caution">
    <text evidence="1">The sequence shown here is derived from an EMBL/GenBank/DDBJ whole genome shotgun (WGS) entry which is preliminary data.</text>
</comment>
<protein>
    <recommendedName>
        <fullName evidence="3">SLAP domain-containing protein</fullName>
    </recommendedName>
</protein>
<evidence type="ECO:0000313" key="2">
    <source>
        <dbReference type="Proteomes" id="UP000037146"/>
    </source>
</evidence>
<dbReference type="RefSeq" id="WP_049680033.1">
    <property type="nucleotide sequence ID" value="NZ_LFZW01000001.1"/>
</dbReference>
<dbReference type="OrthoDB" id="1907642at2"/>
<dbReference type="NCBIfam" id="TIGR04398">
    <property type="entry name" value="SLAP_DUP"/>
    <property type="match status" value="1"/>
</dbReference>
<gene>
    <name evidence="1" type="ORF">AC625_03610</name>
</gene>